<gene>
    <name evidence="9" type="ORF">FWJ32_11360</name>
</gene>
<dbReference type="GO" id="GO:0016887">
    <property type="term" value="F:ATP hydrolysis activity"/>
    <property type="evidence" value="ECO:0007669"/>
    <property type="project" value="InterPro"/>
</dbReference>
<evidence type="ECO:0000256" key="7">
    <source>
        <dbReference type="ARBA" id="ARBA00023136"/>
    </source>
</evidence>
<evidence type="ECO:0000256" key="5">
    <source>
        <dbReference type="ARBA" id="ARBA00022741"/>
    </source>
</evidence>
<accession>A0A5D8Q8T6</accession>
<evidence type="ECO:0000259" key="8">
    <source>
        <dbReference type="PROSITE" id="PS50893"/>
    </source>
</evidence>
<dbReference type="PROSITE" id="PS00211">
    <property type="entry name" value="ABC_TRANSPORTER_1"/>
    <property type="match status" value="1"/>
</dbReference>
<keyword evidence="5" id="KW-0547">Nucleotide-binding</keyword>
<evidence type="ECO:0000256" key="1">
    <source>
        <dbReference type="ARBA" id="ARBA00004202"/>
    </source>
</evidence>
<dbReference type="InterPro" id="IPR003439">
    <property type="entry name" value="ABC_transporter-like_ATP-bd"/>
</dbReference>
<comment type="subcellular location">
    <subcellularLocation>
        <location evidence="1">Cell membrane</location>
        <topology evidence="1">Peripheral membrane protein</topology>
    </subcellularLocation>
</comment>
<dbReference type="Pfam" id="PF00005">
    <property type="entry name" value="ABC_tran"/>
    <property type="match status" value="1"/>
</dbReference>
<dbReference type="RefSeq" id="WP_149546079.1">
    <property type="nucleotide sequence ID" value="NZ_VTPS01000020.1"/>
</dbReference>
<dbReference type="Pfam" id="PF08352">
    <property type="entry name" value="oligo_HPY"/>
    <property type="match status" value="1"/>
</dbReference>
<comment type="caution">
    <text evidence="9">The sequence shown here is derived from an EMBL/GenBank/DDBJ whole genome shotgun (WGS) entry which is preliminary data.</text>
</comment>
<dbReference type="InterPro" id="IPR050388">
    <property type="entry name" value="ABC_Ni/Peptide_Import"/>
</dbReference>
<dbReference type="GO" id="GO:0005886">
    <property type="term" value="C:plasma membrane"/>
    <property type="evidence" value="ECO:0007669"/>
    <property type="project" value="UniProtKB-SubCell"/>
</dbReference>
<dbReference type="Gene3D" id="3.40.50.300">
    <property type="entry name" value="P-loop containing nucleotide triphosphate hydrolases"/>
    <property type="match status" value="1"/>
</dbReference>
<keyword evidence="7" id="KW-0472">Membrane</keyword>
<protein>
    <submittedName>
        <fullName evidence="9">ABC transporter ATP-binding protein</fullName>
    </submittedName>
</protein>
<dbReference type="PANTHER" id="PTHR43297:SF2">
    <property type="entry name" value="DIPEPTIDE TRANSPORT ATP-BINDING PROTEIN DPPD"/>
    <property type="match status" value="1"/>
</dbReference>
<dbReference type="CDD" id="cd03257">
    <property type="entry name" value="ABC_NikE_OppD_transporters"/>
    <property type="match status" value="1"/>
</dbReference>
<evidence type="ECO:0000256" key="4">
    <source>
        <dbReference type="ARBA" id="ARBA00022475"/>
    </source>
</evidence>
<dbReference type="GO" id="GO:0005524">
    <property type="term" value="F:ATP binding"/>
    <property type="evidence" value="ECO:0007669"/>
    <property type="project" value="UniProtKB-KW"/>
</dbReference>
<dbReference type="InterPro" id="IPR027417">
    <property type="entry name" value="P-loop_NTPase"/>
</dbReference>
<dbReference type="InterPro" id="IPR017871">
    <property type="entry name" value="ABC_transporter-like_CS"/>
</dbReference>
<name>A0A5D8Q8T6_9THEO</name>
<dbReference type="FunFam" id="3.40.50.300:FF:000016">
    <property type="entry name" value="Oligopeptide ABC transporter ATP-binding component"/>
    <property type="match status" value="1"/>
</dbReference>
<organism evidence="9 10">
    <name type="scientific">Calorimonas adulescens</name>
    <dbReference type="NCBI Taxonomy" id="2606906"/>
    <lineage>
        <taxon>Bacteria</taxon>
        <taxon>Bacillati</taxon>
        <taxon>Bacillota</taxon>
        <taxon>Clostridia</taxon>
        <taxon>Thermoanaerobacterales</taxon>
        <taxon>Thermoanaerobacteraceae</taxon>
        <taxon>Calorimonas</taxon>
    </lineage>
</organism>
<evidence type="ECO:0000313" key="10">
    <source>
        <dbReference type="Proteomes" id="UP000322976"/>
    </source>
</evidence>
<proteinExistence type="inferred from homology"/>
<dbReference type="PROSITE" id="PS50893">
    <property type="entry name" value="ABC_TRANSPORTER_2"/>
    <property type="match status" value="1"/>
</dbReference>
<reference evidence="9 10" key="1">
    <citation type="submission" date="2019-08" db="EMBL/GenBank/DDBJ databases">
        <title>Calorimonas adulescens gen. nov., sp. nov., an anaerobic thermophilic bacterium from Sakhalin hot spring.</title>
        <authorList>
            <person name="Khomyakova M.A."/>
            <person name="Merkel A.Y."/>
            <person name="Novikov A."/>
            <person name="Bonch-Osmolovskaya E.A."/>
            <person name="Slobodkin A.I."/>
        </authorList>
    </citation>
    <scope>NUCLEOTIDE SEQUENCE [LARGE SCALE GENOMIC DNA]</scope>
    <source>
        <strain evidence="9 10">A05MB</strain>
    </source>
</reference>
<dbReference type="InterPro" id="IPR013563">
    <property type="entry name" value="Oligopep_ABC_C"/>
</dbReference>
<comment type="similarity">
    <text evidence="2">Belongs to the ABC transporter superfamily.</text>
</comment>
<keyword evidence="6 9" id="KW-0067">ATP-binding</keyword>
<evidence type="ECO:0000256" key="2">
    <source>
        <dbReference type="ARBA" id="ARBA00005417"/>
    </source>
</evidence>
<keyword evidence="3" id="KW-0813">Transport</keyword>
<keyword evidence="4" id="KW-1003">Cell membrane</keyword>
<evidence type="ECO:0000256" key="6">
    <source>
        <dbReference type="ARBA" id="ARBA00022840"/>
    </source>
</evidence>
<feature type="domain" description="ABC transporter" evidence="8">
    <location>
        <begin position="1"/>
        <end position="236"/>
    </location>
</feature>
<dbReference type="AlphaFoldDB" id="A0A5D8Q8T6"/>
<dbReference type="SMART" id="SM00382">
    <property type="entry name" value="AAA"/>
    <property type="match status" value="1"/>
</dbReference>
<evidence type="ECO:0000313" key="9">
    <source>
        <dbReference type="EMBL" id="TZE80990.1"/>
    </source>
</evidence>
<evidence type="ECO:0000256" key="3">
    <source>
        <dbReference type="ARBA" id="ARBA00022448"/>
    </source>
</evidence>
<dbReference type="InterPro" id="IPR003593">
    <property type="entry name" value="AAA+_ATPase"/>
</dbReference>
<dbReference type="Proteomes" id="UP000322976">
    <property type="component" value="Unassembled WGS sequence"/>
</dbReference>
<dbReference type="NCBIfam" id="TIGR01727">
    <property type="entry name" value="oligo_HPY"/>
    <property type="match status" value="1"/>
</dbReference>
<dbReference type="EMBL" id="VTPS01000020">
    <property type="protein sequence ID" value="TZE80990.1"/>
    <property type="molecule type" value="Genomic_DNA"/>
</dbReference>
<dbReference type="GO" id="GO:0015833">
    <property type="term" value="P:peptide transport"/>
    <property type="evidence" value="ECO:0007669"/>
    <property type="project" value="InterPro"/>
</dbReference>
<sequence length="300" mass="33652">MPAVDDVSFEVMRGETLGIVGESGSGKSVTALSIMRLVPHPPGKIVGGSINFKGDELLTKKEYEMRMIRGNKIAMIFQDPMTSLNPLFTIGDQIIEALVTHQDLSRREARDRAIEMLKLVGIPSPEKRVDDYPHQMSGGMRQRVMIAMGLSCRPDLLIADEPTTALDVTIQAQILELISEMKQKMNMSVIIITHDLGVVAEVADRVVVMYAGRVMEYGSVKDVFSMPLHPYTRGLMDSIPKIDVNEDRLKSIEGTLPTLTEKFKGCRFKDRCVMADRVCHEEEPPIVEIDNRQVRCFKYI</sequence>
<dbReference type="PANTHER" id="PTHR43297">
    <property type="entry name" value="OLIGOPEPTIDE TRANSPORT ATP-BINDING PROTEIN APPD"/>
    <property type="match status" value="1"/>
</dbReference>
<keyword evidence="10" id="KW-1185">Reference proteome</keyword>
<dbReference type="SUPFAM" id="SSF52540">
    <property type="entry name" value="P-loop containing nucleoside triphosphate hydrolases"/>
    <property type="match status" value="1"/>
</dbReference>